<protein>
    <submittedName>
        <fullName evidence="1">Uncharacterized protein</fullName>
    </submittedName>
</protein>
<comment type="caution">
    <text evidence="1">The sequence shown here is derived from an EMBL/GenBank/DDBJ whole genome shotgun (WGS) entry which is preliminary data.</text>
</comment>
<dbReference type="Proteomes" id="UP000825935">
    <property type="component" value="Chromosome 39"/>
</dbReference>
<evidence type="ECO:0000313" key="2">
    <source>
        <dbReference type="Proteomes" id="UP000825935"/>
    </source>
</evidence>
<keyword evidence="2" id="KW-1185">Reference proteome</keyword>
<organism evidence="1 2">
    <name type="scientific">Ceratopteris richardii</name>
    <name type="common">Triangle waterfern</name>
    <dbReference type="NCBI Taxonomy" id="49495"/>
    <lineage>
        <taxon>Eukaryota</taxon>
        <taxon>Viridiplantae</taxon>
        <taxon>Streptophyta</taxon>
        <taxon>Embryophyta</taxon>
        <taxon>Tracheophyta</taxon>
        <taxon>Polypodiopsida</taxon>
        <taxon>Polypodiidae</taxon>
        <taxon>Polypodiales</taxon>
        <taxon>Pteridineae</taxon>
        <taxon>Pteridaceae</taxon>
        <taxon>Parkerioideae</taxon>
        <taxon>Ceratopteris</taxon>
    </lineage>
</organism>
<evidence type="ECO:0000313" key="1">
    <source>
        <dbReference type="EMBL" id="KAH7277239.1"/>
    </source>
</evidence>
<dbReference type="AlphaFoldDB" id="A0A8T2Q0R5"/>
<sequence>MHACGALLCRGSECVSEFHMNREVADGASPMSKCFKRKARTLVSLTQTERRKILPMDYSWGHEDNEYTIYHQTMPVRKSIVFSAETEDAHETTIFNSIVFCWHFLLKVLHAFDKR</sequence>
<proteinExistence type="predicted"/>
<accession>A0A8T2Q0R5</accession>
<name>A0A8T2Q0R5_CERRI</name>
<dbReference type="EMBL" id="CM035444">
    <property type="protein sequence ID" value="KAH7277239.1"/>
    <property type="molecule type" value="Genomic_DNA"/>
</dbReference>
<gene>
    <name evidence="1" type="ORF">KP509_39G041600</name>
</gene>
<reference evidence="1" key="1">
    <citation type="submission" date="2021-08" db="EMBL/GenBank/DDBJ databases">
        <title>WGS assembly of Ceratopteris richardii.</title>
        <authorList>
            <person name="Marchant D.B."/>
            <person name="Chen G."/>
            <person name="Jenkins J."/>
            <person name="Shu S."/>
            <person name="Leebens-Mack J."/>
            <person name="Grimwood J."/>
            <person name="Schmutz J."/>
            <person name="Soltis P."/>
            <person name="Soltis D."/>
            <person name="Chen Z.-H."/>
        </authorList>
    </citation>
    <scope>NUCLEOTIDE SEQUENCE</scope>
    <source>
        <strain evidence="1">Whitten #5841</strain>
        <tissue evidence="1">Leaf</tissue>
    </source>
</reference>